<organism evidence="2 3">
    <name type="scientific">Ascobolus immersus RN42</name>
    <dbReference type="NCBI Taxonomy" id="1160509"/>
    <lineage>
        <taxon>Eukaryota</taxon>
        <taxon>Fungi</taxon>
        <taxon>Dikarya</taxon>
        <taxon>Ascomycota</taxon>
        <taxon>Pezizomycotina</taxon>
        <taxon>Pezizomycetes</taxon>
        <taxon>Pezizales</taxon>
        <taxon>Ascobolaceae</taxon>
        <taxon>Ascobolus</taxon>
    </lineage>
</organism>
<dbReference type="AlphaFoldDB" id="A0A3N4HSF5"/>
<dbReference type="OrthoDB" id="4525115at2759"/>
<accession>A0A3N4HSF5</accession>
<dbReference type="Proteomes" id="UP000275078">
    <property type="component" value="Unassembled WGS sequence"/>
</dbReference>
<dbReference type="EMBL" id="ML119740">
    <property type="protein sequence ID" value="RPA76639.1"/>
    <property type="molecule type" value="Genomic_DNA"/>
</dbReference>
<protein>
    <submittedName>
        <fullName evidence="2">Uncharacterized protein</fullName>
    </submittedName>
</protein>
<sequence length="128" mass="13844">MPLKWNPQTELQLLRSIIDLTAPKLPRFELVADHFRTTVGVSEDEATTVAIRLKYYALLATPGKESFEKGSLVKGEVSKKRTAGAAGGDGKRKRGRPAKVKVAVKADTASGGSSEVKEEGEDDLESPY</sequence>
<keyword evidence="3" id="KW-1185">Reference proteome</keyword>
<name>A0A3N4HSF5_ASCIM</name>
<reference evidence="2 3" key="1">
    <citation type="journal article" date="2018" name="Nat. Ecol. Evol.">
        <title>Pezizomycetes genomes reveal the molecular basis of ectomycorrhizal truffle lifestyle.</title>
        <authorList>
            <person name="Murat C."/>
            <person name="Payen T."/>
            <person name="Noel B."/>
            <person name="Kuo A."/>
            <person name="Morin E."/>
            <person name="Chen J."/>
            <person name="Kohler A."/>
            <person name="Krizsan K."/>
            <person name="Balestrini R."/>
            <person name="Da Silva C."/>
            <person name="Montanini B."/>
            <person name="Hainaut M."/>
            <person name="Levati E."/>
            <person name="Barry K.W."/>
            <person name="Belfiori B."/>
            <person name="Cichocki N."/>
            <person name="Clum A."/>
            <person name="Dockter R.B."/>
            <person name="Fauchery L."/>
            <person name="Guy J."/>
            <person name="Iotti M."/>
            <person name="Le Tacon F."/>
            <person name="Lindquist E.A."/>
            <person name="Lipzen A."/>
            <person name="Malagnac F."/>
            <person name="Mello A."/>
            <person name="Molinier V."/>
            <person name="Miyauchi S."/>
            <person name="Poulain J."/>
            <person name="Riccioni C."/>
            <person name="Rubini A."/>
            <person name="Sitrit Y."/>
            <person name="Splivallo R."/>
            <person name="Traeger S."/>
            <person name="Wang M."/>
            <person name="Zifcakova L."/>
            <person name="Wipf D."/>
            <person name="Zambonelli A."/>
            <person name="Paolocci F."/>
            <person name="Nowrousian M."/>
            <person name="Ottonello S."/>
            <person name="Baldrian P."/>
            <person name="Spatafora J.W."/>
            <person name="Henrissat B."/>
            <person name="Nagy L.G."/>
            <person name="Aury J.M."/>
            <person name="Wincker P."/>
            <person name="Grigoriev I.V."/>
            <person name="Bonfante P."/>
            <person name="Martin F.M."/>
        </authorList>
    </citation>
    <scope>NUCLEOTIDE SEQUENCE [LARGE SCALE GENOMIC DNA]</scope>
    <source>
        <strain evidence="2 3">RN42</strain>
    </source>
</reference>
<gene>
    <name evidence="2" type="ORF">BJ508DRAFT_330890</name>
</gene>
<evidence type="ECO:0000313" key="2">
    <source>
        <dbReference type="EMBL" id="RPA76639.1"/>
    </source>
</evidence>
<feature type="compositionally biased region" description="Low complexity" evidence="1">
    <location>
        <begin position="100"/>
        <end position="114"/>
    </location>
</feature>
<feature type="compositionally biased region" description="Acidic residues" evidence="1">
    <location>
        <begin position="118"/>
        <end position="128"/>
    </location>
</feature>
<feature type="region of interest" description="Disordered" evidence="1">
    <location>
        <begin position="78"/>
        <end position="128"/>
    </location>
</feature>
<evidence type="ECO:0000256" key="1">
    <source>
        <dbReference type="SAM" id="MobiDB-lite"/>
    </source>
</evidence>
<evidence type="ECO:0000313" key="3">
    <source>
        <dbReference type="Proteomes" id="UP000275078"/>
    </source>
</evidence>
<proteinExistence type="predicted"/>